<keyword evidence="1" id="KW-0812">Transmembrane</keyword>
<keyword evidence="1" id="KW-1133">Transmembrane helix</keyword>
<dbReference type="Pfam" id="PF13239">
    <property type="entry name" value="2TM"/>
    <property type="match status" value="1"/>
</dbReference>
<dbReference type="RefSeq" id="WP_341440784.1">
    <property type="nucleotide sequence ID" value="NZ_JBBPCN010000001.1"/>
</dbReference>
<name>A0ABU9CVZ5_9NOCA</name>
<dbReference type="Proteomes" id="UP001456513">
    <property type="component" value="Unassembled WGS sequence"/>
</dbReference>
<organism evidence="3 4">
    <name type="scientific">Rhodococcus navarretei</name>
    <dbReference type="NCBI Taxonomy" id="3128981"/>
    <lineage>
        <taxon>Bacteria</taxon>
        <taxon>Bacillati</taxon>
        <taxon>Actinomycetota</taxon>
        <taxon>Actinomycetes</taxon>
        <taxon>Mycobacteriales</taxon>
        <taxon>Nocardiaceae</taxon>
        <taxon>Rhodococcus</taxon>
    </lineage>
</organism>
<sequence>MTTGQEQGATDKPDLRTRAVARLNRQADFRVHLMIYLIVNGCLTGIWAMNGRPFFWPIFSIVGWGIGVLFDAYDAFGHSPSEARIQREMKRIQERS</sequence>
<protein>
    <submittedName>
        <fullName evidence="3">2TM domain-containing protein</fullName>
    </submittedName>
</protein>
<evidence type="ECO:0000259" key="2">
    <source>
        <dbReference type="Pfam" id="PF13239"/>
    </source>
</evidence>
<keyword evidence="1" id="KW-0472">Membrane</keyword>
<accession>A0ABU9CVZ5</accession>
<dbReference type="EMBL" id="JBBPCN010000001">
    <property type="protein sequence ID" value="MEK8070766.1"/>
    <property type="molecule type" value="Genomic_DNA"/>
</dbReference>
<feature type="domain" description="2TM" evidence="2">
    <location>
        <begin position="18"/>
        <end position="94"/>
    </location>
</feature>
<comment type="caution">
    <text evidence="3">The sequence shown here is derived from an EMBL/GenBank/DDBJ whole genome shotgun (WGS) entry which is preliminary data.</text>
</comment>
<keyword evidence="4" id="KW-1185">Reference proteome</keyword>
<proteinExistence type="predicted"/>
<evidence type="ECO:0000313" key="4">
    <source>
        <dbReference type="Proteomes" id="UP001456513"/>
    </source>
</evidence>
<evidence type="ECO:0000313" key="3">
    <source>
        <dbReference type="EMBL" id="MEK8070766.1"/>
    </source>
</evidence>
<evidence type="ECO:0000256" key="1">
    <source>
        <dbReference type="SAM" id="Phobius"/>
    </source>
</evidence>
<feature type="transmembrane region" description="Helical" evidence="1">
    <location>
        <begin position="54"/>
        <end position="76"/>
    </location>
</feature>
<gene>
    <name evidence="3" type="ORF">AABD04_07890</name>
</gene>
<reference evidence="3 4" key="1">
    <citation type="submission" date="2024-03" db="EMBL/GenBank/DDBJ databases">
        <title>Rhodococcus navarretei sp. nov. and Pseudarthrobacter quantumdoti sp. nov., two new species with the ability to biosynthesize Quantum Dots isolated from soil samples at Union Glacier, Antarctica.</title>
        <authorList>
            <person name="Vargas M."/>
        </authorList>
    </citation>
    <scope>NUCLEOTIDE SEQUENCE [LARGE SCALE GENOMIC DNA]</scope>
    <source>
        <strain evidence="3 4">EXRC-4A-4</strain>
    </source>
</reference>
<feature type="transmembrane region" description="Helical" evidence="1">
    <location>
        <begin position="31"/>
        <end position="48"/>
    </location>
</feature>
<dbReference type="InterPro" id="IPR025698">
    <property type="entry name" value="2TM_dom"/>
</dbReference>